<reference evidence="2" key="1">
    <citation type="submission" date="2020-01" db="EMBL/GenBank/DDBJ databases">
        <authorList>
            <consortium name="DOE Joint Genome Institute"/>
            <person name="Haridas S."/>
            <person name="Albert R."/>
            <person name="Binder M."/>
            <person name="Bloem J."/>
            <person name="Labutti K."/>
            <person name="Salamov A."/>
            <person name="Andreopoulos B."/>
            <person name="Baker S.E."/>
            <person name="Barry K."/>
            <person name="Bills G."/>
            <person name="Bluhm B.H."/>
            <person name="Cannon C."/>
            <person name="Castanera R."/>
            <person name="Culley D.E."/>
            <person name="Daum C."/>
            <person name="Ezra D."/>
            <person name="Gonzalez J.B."/>
            <person name="Henrissat B."/>
            <person name="Kuo A."/>
            <person name="Liang C."/>
            <person name="Lipzen A."/>
            <person name="Lutzoni F."/>
            <person name="Magnuson J."/>
            <person name="Mondo S."/>
            <person name="Nolan M."/>
            <person name="Ohm R."/>
            <person name="Pangilinan J."/>
            <person name="Park H.-J."/>
            <person name="Ramirez L."/>
            <person name="Alfaro M."/>
            <person name="Sun H."/>
            <person name="Tritt A."/>
            <person name="Yoshinaga Y."/>
            <person name="Zwiers L.-H."/>
            <person name="Turgeon B.G."/>
            <person name="Goodwin S.B."/>
            <person name="Spatafora J.W."/>
            <person name="Crous P.W."/>
            <person name="Grigoriev I.V."/>
        </authorList>
    </citation>
    <scope>NUCLEOTIDE SEQUENCE</scope>
    <source>
        <strain evidence="2">CBS 342.82</strain>
    </source>
</reference>
<reference evidence="2" key="3">
    <citation type="submission" date="2025-08" db="UniProtKB">
        <authorList>
            <consortium name="RefSeq"/>
        </authorList>
    </citation>
    <scope>IDENTIFICATION</scope>
    <source>
        <strain evidence="2">CBS 342.82</strain>
    </source>
</reference>
<dbReference type="GeneID" id="54364258"/>
<protein>
    <recommendedName>
        <fullName evidence="3">F-box domain-containing protein</fullName>
    </recommendedName>
</protein>
<keyword evidence="1" id="KW-1185">Reference proteome</keyword>
<evidence type="ECO:0000313" key="1">
    <source>
        <dbReference type="Proteomes" id="UP000504637"/>
    </source>
</evidence>
<dbReference type="AlphaFoldDB" id="A0A6J3M5N7"/>
<accession>A0A6J3M5N7</accession>
<evidence type="ECO:0008006" key="3">
    <source>
        <dbReference type="Google" id="ProtNLM"/>
    </source>
</evidence>
<sequence>MSLLSLPLELRQHIAGGLEPSALRNFSLTSVACHEASLFAVFERIYLTVYEPEDLRRDIIALRDALSYTSSFSCVRHITIKGALRGKELERSSERWPNGSIWTDSLDMVSPLLDEDKIYYRGMYVVPDRDVIEPSSDEDIAWAPLVDLLNKAEISLEDLVFDCRSQFPPTLLRLLHKRHPRCRLHHLTFNLRSLLCTTPHAYEMELATSPCLSTLKAICTPRDSNGTDDFNLEAVMELASSLAPNLSEIIVLNLSPGGSRSSRWPRTRKSWRSLPGFVPRKKGLLKSLSLRGITRLIDPQALEDWARHIDFTSLQHLALGGWLNNHRGGLTGETMEWMQTQSFPRLQTLSVYLARNDLWVERPHFSHQAISFFRSFKPLRQLSIVGPIDYQIVDTVFTHHGQSLRKLSLHPLEVIPFQPNGRDPQDLPFYFTKDCVLQLRDQCPNLEELTILVKRNMSRASEAELYKCFGEMKALRALSFILDCSNWRVTRDPTYEPDFDGEDREPVDAECQWLKIGDVKETLINCAIDEALACSIWKTISPIKTGRPLERLKLWPTEAGEYGTGLRMSYKFKGVIHELARSWLIERGPRSDEEEDFTVKELQLERRLMFRERDVIFMSHHEQPWIWGICRSIWPSRDGTDDSREDWSKFRDDWSSFPLEELPRGS</sequence>
<dbReference type="Proteomes" id="UP000504637">
    <property type="component" value="Unplaced"/>
</dbReference>
<dbReference type="InterPro" id="IPR032675">
    <property type="entry name" value="LRR_dom_sf"/>
</dbReference>
<dbReference type="Gene3D" id="3.80.10.10">
    <property type="entry name" value="Ribonuclease Inhibitor"/>
    <property type="match status" value="1"/>
</dbReference>
<dbReference type="OrthoDB" id="3945550at2759"/>
<proteinExistence type="predicted"/>
<gene>
    <name evidence="2" type="ORF">K489DRAFT_388937</name>
</gene>
<dbReference type="SUPFAM" id="SSF52047">
    <property type="entry name" value="RNI-like"/>
    <property type="match status" value="1"/>
</dbReference>
<organism evidence="2">
    <name type="scientific">Dissoconium aciculare CBS 342.82</name>
    <dbReference type="NCBI Taxonomy" id="1314786"/>
    <lineage>
        <taxon>Eukaryota</taxon>
        <taxon>Fungi</taxon>
        <taxon>Dikarya</taxon>
        <taxon>Ascomycota</taxon>
        <taxon>Pezizomycotina</taxon>
        <taxon>Dothideomycetes</taxon>
        <taxon>Dothideomycetidae</taxon>
        <taxon>Mycosphaerellales</taxon>
        <taxon>Dissoconiaceae</taxon>
        <taxon>Dissoconium</taxon>
    </lineage>
</organism>
<dbReference type="RefSeq" id="XP_033460229.1">
    <property type="nucleotide sequence ID" value="XM_033606458.1"/>
</dbReference>
<name>A0A6J3M5N7_9PEZI</name>
<evidence type="ECO:0000313" key="2">
    <source>
        <dbReference type="RefSeq" id="XP_033460229.1"/>
    </source>
</evidence>
<reference evidence="2" key="2">
    <citation type="submission" date="2020-04" db="EMBL/GenBank/DDBJ databases">
        <authorList>
            <consortium name="NCBI Genome Project"/>
        </authorList>
    </citation>
    <scope>NUCLEOTIDE SEQUENCE</scope>
    <source>
        <strain evidence="2">CBS 342.82</strain>
    </source>
</reference>